<proteinExistence type="predicted"/>
<protein>
    <submittedName>
        <fullName evidence="1">Uncharacterized protein</fullName>
    </submittedName>
</protein>
<sequence>MATADNRYAPIDTDESEVANMALDETTPTTTPTSGRKRPRGQTDSVYPSGKKAAEDAAVTLPSHSVPAPPARFHIPSGLNVTPRPRDGFPDIQGITQQQLFAYLTPECLQLWKKQDARKSLIGHLANDYLAPPEVLLHQAQQLQQFLSELFEREGIIVCPPDLRTRTPTPGQKPLVPYLILGLEDPEVAVLVNHKCWSMTDLTVFINLFIPPTPTFVATLCGFNLPTSSGGCHTVALKVKEVLESDPEIKAFIERHNDNIAPGVKGGIIGSTMTSITISPLRVFTGSQKTIPLFNFYINSPTNDPDLYEKWLEHLRKKAYTSIYGTGRPRNDYHCNICKTWDHPAGLCAYPECPGWLGPTHPTHPSTVTSAADEYNRQPASRGGSNGGRKPAYAGRGRRGRGRGRT</sequence>
<gene>
    <name evidence="1" type="ORF">BDN72DRAFT_927404</name>
</gene>
<reference evidence="1 2" key="1">
    <citation type="journal article" date="2019" name="Nat. Ecol. Evol.">
        <title>Megaphylogeny resolves global patterns of mushroom evolution.</title>
        <authorList>
            <person name="Varga T."/>
            <person name="Krizsan K."/>
            <person name="Foldi C."/>
            <person name="Dima B."/>
            <person name="Sanchez-Garcia M."/>
            <person name="Sanchez-Ramirez S."/>
            <person name="Szollosi G.J."/>
            <person name="Szarkandi J.G."/>
            <person name="Papp V."/>
            <person name="Albert L."/>
            <person name="Andreopoulos W."/>
            <person name="Angelini C."/>
            <person name="Antonin V."/>
            <person name="Barry K.W."/>
            <person name="Bougher N.L."/>
            <person name="Buchanan P."/>
            <person name="Buyck B."/>
            <person name="Bense V."/>
            <person name="Catcheside P."/>
            <person name="Chovatia M."/>
            <person name="Cooper J."/>
            <person name="Damon W."/>
            <person name="Desjardin D."/>
            <person name="Finy P."/>
            <person name="Geml J."/>
            <person name="Haridas S."/>
            <person name="Hughes K."/>
            <person name="Justo A."/>
            <person name="Karasinski D."/>
            <person name="Kautmanova I."/>
            <person name="Kiss B."/>
            <person name="Kocsube S."/>
            <person name="Kotiranta H."/>
            <person name="LaButti K.M."/>
            <person name="Lechner B.E."/>
            <person name="Liimatainen K."/>
            <person name="Lipzen A."/>
            <person name="Lukacs Z."/>
            <person name="Mihaltcheva S."/>
            <person name="Morgado L.N."/>
            <person name="Niskanen T."/>
            <person name="Noordeloos M.E."/>
            <person name="Ohm R.A."/>
            <person name="Ortiz-Santana B."/>
            <person name="Ovrebo C."/>
            <person name="Racz N."/>
            <person name="Riley R."/>
            <person name="Savchenko A."/>
            <person name="Shiryaev A."/>
            <person name="Soop K."/>
            <person name="Spirin V."/>
            <person name="Szebenyi C."/>
            <person name="Tomsovsky M."/>
            <person name="Tulloss R.E."/>
            <person name="Uehling J."/>
            <person name="Grigoriev I.V."/>
            <person name="Vagvolgyi C."/>
            <person name="Papp T."/>
            <person name="Martin F.M."/>
            <person name="Miettinen O."/>
            <person name="Hibbett D.S."/>
            <person name="Nagy L.G."/>
        </authorList>
    </citation>
    <scope>NUCLEOTIDE SEQUENCE [LARGE SCALE GENOMIC DNA]</scope>
    <source>
        <strain evidence="1 2">NL-1719</strain>
    </source>
</reference>
<evidence type="ECO:0000313" key="1">
    <source>
        <dbReference type="EMBL" id="TFK63675.1"/>
    </source>
</evidence>
<name>A0ACD3ADD8_9AGAR</name>
<dbReference type="Proteomes" id="UP000308600">
    <property type="component" value="Unassembled WGS sequence"/>
</dbReference>
<evidence type="ECO:0000313" key="2">
    <source>
        <dbReference type="Proteomes" id="UP000308600"/>
    </source>
</evidence>
<accession>A0ACD3ADD8</accession>
<dbReference type="EMBL" id="ML208510">
    <property type="protein sequence ID" value="TFK63675.1"/>
    <property type="molecule type" value="Genomic_DNA"/>
</dbReference>
<organism evidence="1 2">
    <name type="scientific">Pluteus cervinus</name>
    <dbReference type="NCBI Taxonomy" id="181527"/>
    <lineage>
        <taxon>Eukaryota</taxon>
        <taxon>Fungi</taxon>
        <taxon>Dikarya</taxon>
        <taxon>Basidiomycota</taxon>
        <taxon>Agaricomycotina</taxon>
        <taxon>Agaricomycetes</taxon>
        <taxon>Agaricomycetidae</taxon>
        <taxon>Agaricales</taxon>
        <taxon>Pluteineae</taxon>
        <taxon>Pluteaceae</taxon>
        <taxon>Pluteus</taxon>
    </lineage>
</organism>
<keyword evidence="2" id="KW-1185">Reference proteome</keyword>